<protein>
    <submittedName>
        <fullName evidence="3">GM18615</fullName>
    </submittedName>
</protein>
<dbReference type="HOGENOM" id="CLU_1005671_0_0_1"/>
<feature type="signal peptide" evidence="2">
    <location>
        <begin position="1"/>
        <end position="20"/>
    </location>
</feature>
<sequence>MAIAFNIAICSIFLLGIVVATKTQKWVPYADSLDENQGLDEQSQLQSQSQIQSQGTSQSQSQAQIQSQPEPRSCLQCQQASYQQYIAQIDIEIDAKLDTMLLNLLGGHKISLKNKIVDMFRNHICNKLIPSRICAIFEFVVCGFNINSFNMTLSPILEGHASQGSSAKQIYHFAQMQGKSEFQKYDYGLILNKLRYKSIFPPTYNLSLALGKVALHRGDGDWLGSESDVLRLERDLPNCIENRNIRFEGFSHFDFTISKDARSLVYDRVIGLCGSNR</sequence>
<dbReference type="Gene3D" id="3.40.50.1820">
    <property type="entry name" value="alpha/beta hydrolase"/>
    <property type="match status" value="1"/>
</dbReference>
<dbReference type="SMR" id="B4HWS8"/>
<organism evidence="4">
    <name type="scientific">Drosophila sechellia</name>
    <name type="common">Fruit fly</name>
    <dbReference type="NCBI Taxonomy" id="7238"/>
    <lineage>
        <taxon>Eukaryota</taxon>
        <taxon>Metazoa</taxon>
        <taxon>Ecdysozoa</taxon>
        <taxon>Arthropoda</taxon>
        <taxon>Hexapoda</taxon>
        <taxon>Insecta</taxon>
        <taxon>Pterygota</taxon>
        <taxon>Neoptera</taxon>
        <taxon>Endopterygota</taxon>
        <taxon>Diptera</taxon>
        <taxon>Brachycera</taxon>
        <taxon>Muscomorpha</taxon>
        <taxon>Ephydroidea</taxon>
        <taxon>Drosophilidae</taxon>
        <taxon>Drosophila</taxon>
        <taxon>Sophophora</taxon>
    </lineage>
</organism>
<dbReference type="EMBL" id="CH480818">
    <property type="protein sequence ID" value="EDW52473.1"/>
    <property type="molecule type" value="Genomic_DNA"/>
</dbReference>
<dbReference type="SUPFAM" id="SSF53474">
    <property type="entry name" value="alpha/beta-Hydrolases"/>
    <property type="match status" value="1"/>
</dbReference>
<name>B4HWS8_DROSE</name>
<reference evidence="3 4" key="1">
    <citation type="journal article" date="2007" name="Nature">
        <title>Evolution of genes and genomes on the Drosophila phylogeny.</title>
        <authorList>
            <consortium name="Drosophila 12 Genomes Consortium"/>
            <person name="Clark A.G."/>
            <person name="Eisen M.B."/>
            <person name="Smith D.R."/>
            <person name="Bergman C.M."/>
            <person name="Oliver B."/>
            <person name="Markow T.A."/>
            <person name="Kaufman T.C."/>
            <person name="Kellis M."/>
            <person name="Gelbart W."/>
            <person name="Iyer V.N."/>
            <person name="Pollard D.A."/>
            <person name="Sackton T.B."/>
            <person name="Larracuente A.M."/>
            <person name="Singh N.D."/>
            <person name="Abad J.P."/>
            <person name="Abt D.N."/>
            <person name="Adryan B."/>
            <person name="Aguade M."/>
            <person name="Akashi H."/>
            <person name="Anderson W.W."/>
            <person name="Aquadro C.F."/>
            <person name="Ardell D.H."/>
            <person name="Arguello R."/>
            <person name="Artieri C.G."/>
            <person name="Barbash D.A."/>
            <person name="Barker D."/>
            <person name="Barsanti P."/>
            <person name="Batterham P."/>
            <person name="Batzoglou S."/>
            <person name="Begun D."/>
            <person name="Bhutkar A."/>
            <person name="Blanco E."/>
            <person name="Bosak S.A."/>
            <person name="Bradley R.K."/>
            <person name="Brand A.D."/>
            <person name="Brent M.R."/>
            <person name="Brooks A.N."/>
            <person name="Brown R.H."/>
            <person name="Butlin R.K."/>
            <person name="Caggese C."/>
            <person name="Calvi B.R."/>
            <person name="Bernardo de Carvalho A."/>
            <person name="Caspi A."/>
            <person name="Castrezana S."/>
            <person name="Celniker S.E."/>
            <person name="Chang J.L."/>
            <person name="Chapple C."/>
            <person name="Chatterji S."/>
            <person name="Chinwalla A."/>
            <person name="Civetta A."/>
            <person name="Clifton S.W."/>
            <person name="Comeron J.M."/>
            <person name="Costello J.C."/>
            <person name="Coyne J.A."/>
            <person name="Daub J."/>
            <person name="David R.G."/>
            <person name="Delcher A.L."/>
            <person name="Delehaunty K."/>
            <person name="Do C.B."/>
            <person name="Ebling H."/>
            <person name="Edwards K."/>
            <person name="Eickbush T."/>
            <person name="Evans J.D."/>
            <person name="Filipski A."/>
            <person name="Findeiss S."/>
            <person name="Freyhult E."/>
            <person name="Fulton L."/>
            <person name="Fulton R."/>
            <person name="Garcia A.C."/>
            <person name="Gardiner A."/>
            <person name="Garfield D.A."/>
            <person name="Garvin B.E."/>
            <person name="Gibson G."/>
            <person name="Gilbert D."/>
            <person name="Gnerre S."/>
            <person name="Godfrey J."/>
            <person name="Good R."/>
            <person name="Gotea V."/>
            <person name="Gravely B."/>
            <person name="Greenberg A.J."/>
            <person name="Griffiths-Jones S."/>
            <person name="Gross S."/>
            <person name="Guigo R."/>
            <person name="Gustafson E.A."/>
            <person name="Haerty W."/>
            <person name="Hahn M.W."/>
            <person name="Halligan D.L."/>
            <person name="Halpern A.L."/>
            <person name="Halter G.M."/>
            <person name="Han M.V."/>
            <person name="Heger A."/>
            <person name="Hillier L."/>
            <person name="Hinrichs A.S."/>
            <person name="Holmes I."/>
            <person name="Hoskins R.A."/>
            <person name="Hubisz M.J."/>
            <person name="Hultmark D."/>
            <person name="Huntley M.A."/>
            <person name="Jaffe D.B."/>
            <person name="Jagadeeshan S."/>
            <person name="Jeck W.R."/>
            <person name="Johnson J."/>
            <person name="Jones C.D."/>
            <person name="Jordan W.C."/>
            <person name="Karpen G.H."/>
            <person name="Kataoka E."/>
            <person name="Keightley P.D."/>
            <person name="Kheradpour P."/>
            <person name="Kirkness E.F."/>
            <person name="Koerich L.B."/>
            <person name="Kristiansen K."/>
            <person name="Kudrna D."/>
            <person name="Kulathinal R.J."/>
            <person name="Kumar S."/>
            <person name="Kwok R."/>
            <person name="Lander E."/>
            <person name="Langley C.H."/>
            <person name="Lapoint R."/>
            <person name="Lazzaro B.P."/>
            <person name="Lee S.J."/>
            <person name="Levesque L."/>
            <person name="Li R."/>
            <person name="Lin C.F."/>
            <person name="Lin M.F."/>
            <person name="Lindblad-Toh K."/>
            <person name="Llopart A."/>
            <person name="Long M."/>
            <person name="Low L."/>
            <person name="Lozovsky E."/>
            <person name="Lu J."/>
            <person name="Luo M."/>
            <person name="Machado C.A."/>
            <person name="Makalowski W."/>
            <person name="Marzo M."/>
            <person name="Matsuda M."/>
            <person name="Matzkin L."/>
            <person name="McAllister B."/>
            <person name="McBride C.S."/>
            <person name="McKernan B."/>
            <person name="McKernan K."/>
            <person name="Mendez-Lago M."/>
            <person name="Minx P."/>
            <person name="Mollenhauer M.U."/>
            <person name="Montooth K."/>
            <person name="Mount S.M."/>
            <person name="Mu X."/>
            <person name="Myers E."/>
            <person name="Negre B."/>
            <person name="Newfeld S."/>
            <person name="Nielsen R."/>
            <person name="Noor M.A."/>
            <person name="O'Grady P."/>
            <person name="Pachter L."/>
            <person name="Papaceit M."/>
            <person name="Parisi M.J."/>
            <person name="Parisi M."/>
            <person name="Parts L."/>
            <person name="Pedersen J.S."/>
            <person name="Pesole G."/>
            <person name="Phillippy A.M."/>
            <person name="Ponting C.P."/>
            <person name="Pop M."/>
            <person name="Porcelli D."/>
            <person name="Powell J.R."/>
            <person name="Prohaska S."/>
            <person name="Pruitt K."/>
            <person name="Puig M."/>
            <person name="Quesneville H."/>
            <person name="Ram K.R."/>
            <person name="Rand D."/>
            <person name="Rasmussen M.D."/>
            <person name="Reed L.K."/>
            <person name="Reenan R."/>
            <person name="Reily A."/>
            <person name="Remington K.A."/>
            <person name="Rieger T.T."/>
            <person name="Ritchie M.G."/>
            <person name="Robin C."/>
            <person name="Rogers Y.H."/>
            <person name="Rohde C."/>
            <person name="Rozas J."/>
            <person name="Rubenfield M.J."/>
            <person name="Ruiz A."/>
            <person name="Russo S."/>
            <person name="Salzberg S.L."/>
            <person name="Sanchez-Gracia A."/>
            <person name="Saranga D.J."/>
            <person name="Sato H."/>
            <person name="Schaeffer S.W."/>
            <person name="Schatz M.C."/>
            <person name="Schlenke T."/>
            <person name="Schwartz R."/>
            <person name="Segarra C."/>
            <person name="Singh R.S."/>
            <person name="Sirot L."/>
            <person name="Sirota M."/>
            <person name="Sisneros N.B."/>
            <person name="Smith C.D."/>
            <person name="Smith T.F."/>
            <person name="Spieth J."/>
            <person name="Stage D.E."/>
            <person name="Stark A."/>
            <person name="Stephan W."/>
            <person name="Strausberg R.L."/>
            <person name="Strempel S."/>
            <person name="Sturgill D."/>
            <person name="Sutton G."/>
            <person name="Sutton G.G."/>
            <person name="Tao W."/>
            <person name="Teichmann S."/>
            <person name="Tobari Y.N."/>
            <person name="Tomimura Y."/>
            <person name="Tsolas J.M."/>
            <person name="Valente V.L."/>
            <person name="Venter E."/>
            <person name="Venter J.C."/>
            <person name="Vicario S."/>
            <person name="Vieira F.G."/>
            <person name="Vilella A.J."/>
            <person name="Villasante A."/>
            <person name="Walenz B."/>
            <person name="Wang J."/>
            <person name="Wasserman M."/>
            <person name="Watts T."/>
            <person name="Wilson D."/>
            <person name="Wilson R.K."/>
            <person name="Wing R.A."/>
            <person name="Wolfner M.F."/>
            <person name="Wong A."/>
            <person name="Wong G.K."/>
            <person name="Wu C.I."/>
            <person name="Wu G."/>
            <person name="Yamamoto D."/>
            <person name="Yang H.P."/>
            <person name="Yang S.P."/>
            <person name="Yorke J.A."/>
            <person name="Yoshida K."/>
            <person name="Zdobnov E."/>
            <person name="Zhang P."/>
            <person name="Zhang Y."/>
            <person name="Zimin A.V."/>
            <person name="Baldwin J."/>
            <person name="Abdouelleil A."/>
            <person name="Abdulkadir J."/>
            <person name="Abebe A."/>
            <person name="Abera B."/>
            <person name="Abreu J."/>
            <person name="Acer S.C."/>
            <person name="Aftuck L."/>
            <person name="Alexander A."/>
            <person name="An P."/>
            <person name="Anderson E."/>
            <person name="Anderson S."/>
            <person name="Arachi H."/>
            <person name="Azer M."/>
            <person name="Bachantsang P."/>
            <person name="Barry A."/>
            <person name="Bayul T."/>
            <person name="Berlin A."/>
            <person name="Bessette D."/>
            <person name="Bloom T."/>
            <person name="Blye J."/>
            <person name="Boguslavskiy L."/>
            <person name="Bonnet C."/>
            <person name="Boukhgalter B."/>
            <person name="Bourzgui I."/>
            <person name="Brown A."/>
            <person name="Cahill P."/>
            <person name="Channer S."/>
            <person name="Cheshatsang Y."/>
            <person name="Chuda L."/>
            <person name="Citroen M."/>
            <person name="Collymore A."/>
            <person name="Cooke P."/>
            <person name="Costello M."/>
            <person name="D'Aco K."/>
            <person name="Daza R."/>
            <person name="De Haan G."/>
            <person name="DeGray S."/>
            <person name="DeMaso C."/>
            <person name="Dhargay N."/>
            <person name="Dooley K."/>
            <person name="Dooley E."/>
            <person name="Doricent M."/>
            <person name="Dorje P."/>
            <person name="Dorjee K."/>
            <person name="Dupes A."/>
            <person name="Elong R."/>
            <person name="Falk J."/>
            <person name="Farina A."/>
            <person name="Faro S."/>
            <person name="Ferguson D."/>
            <person name="Fisher S."/>
            <person name="Foley C.D."/>
            <person name="Franke A."/>
            <person name="Friedrich D."/>
            <person name="Gadbois L."/>
            <person name="Gearin G."/>
            <person name="Gearin C.R."/>
            <person name="Giannoukos G."/>
            <person name="Goode T."/>
            <person name="Graham J."/>
            <person name="Grandbois E."/>
            <person name="Grewal S."/>
            <person name="Gyaltsen K."/>
            <person name="Hafez N."/>
            <person name="Hagos B."/>
            <person name="Hall J."/>
            <person name="Henson C."/>
            <person name="Hollinger A."/>
            <person name="Honan T."/>
            <person name="Huard M.D."/>
            <person name="Hughes L."/>
            <person name="Hurhula B."/>
            <person name="Husby M.E."/>
            <person name="Kamat A."/>
            <person name="Kanga B."/>
            <person name="Kashin S."/>
            <person name="Khazanovich D."/>
            <person name="Kisner P."/>
            <person name="Lance K."/>
            <person name="Lara M."/>
            <person name="Lee W."/>
            <person name="Lennon N."/>
            <person name="Letendre F."/>
            <person name="LeVine R."/>
            <person name="Lipovsky A."/>
            <person name="Liu X."/>
            <person name="Liu J."/>
            <person name="Liu S."/>
            <person name="Lokyitsang T."/>
            <person name="Lokyitsang Y."/>
            <person name="Lubonja R."/>
            <person name="Lui A."/>
            <person name="MacDonald P."/>
            <person name="Magnisalis V."/>
            <person name="Maru K."/>
            <person name="Matthews C."/>
            <person name="McCusker W."/>
            <person name="McDonough S."/>
            <person name="Mehta T."/>
            <person name="Meldrim J."/>
            <person name="Meneus L."/>
            <person name="Mihai O."/>
            <person name="Mihalev A."/>
            <person name="Mihova T."/>
            <person name="Mittelman R."/>
            <person name="Mlenga V."/>
            <person name="Montmayeur A."/>
            <person name="Mulrain L."/>
            <person name="Navidi A."/>
            <person name="Naylor J."/>
            <person name="Negash T."/>
            <person name="Nguyen T."/>
            <person name="Nguyen N."/>
            <person name="Nicol R."/>
            <person name="Norbu C."/>
            <person name="Norbu N."/>
            <person name="Novod N."/>
            <person name="O'Neill B."/>
            <person name="Osman S."/>
            <person name="Markiewicz E."/>
            <person name="Oyono O.L."/>
            <person name="Patti C."/>
            <person name="Phunkhang P."/>
            <person name="Pierre F."/>
            <person name="Priest M."/>
            <person name="Raghuraman S."/>
            <person name="Rege F."/>
            <person name="Reyes R."/>
            <person name="Rise C."/>
            <person name="Rogov P."/>
            <person name="Ross K."/>
            <person name="Ryan E."/>
            <person name="Settipalli S."/>
            <person name="Shea T."/>
            <person name="Sherpa N."/>
            <person name="Shi L."/>
            <person name="Shih D."/>
            <person name="Sparrow T."/>
            <person name="Spaulding J."/>
            <person name="Stalker J."/>
            <person name="Stange-Thomann N."/>
            <person name="Stavropoulos S."/>
            <person name="Stone C."/>
            <person name="Strader C."/>
            <person name="Tesfaye S."/>
            <person name="Thomson T."/>
            <person name="Thoulutsang Y."/>
            <person name="Thoulutsang D."/>
            <person name="Topham K."/>
            <person name="Topping I."/>
            <person name="Tsamla T."/>
            <person name="Vassiliev H."/>
            <person name="Vo A."/>
            <person name="Wangchuk T."/>
            <person name="Wangdi T."/>
            <person name="Weiand M."/>
            <person name="Wilkinson J."/>
            <person name="Wilson A."/>
            <person name="Yadav S."/>
            <person name="Young G."/>
            <person name="Yu Q."/>
            <person name="Zembek L."/>
            <person name="Zhong D."/>
            <person name="Zimmer A."/>
            <person name="Zwirko Z."/>
            <person name="Jaffe D.B."/>
            <person name="Alvarez P."/>
            <person name="Brockman W."/>
            <person name="Butler J."/>
            <person name="Chin C."/>
            <person name="Gnerre S."/>
            <person name="Grabherr M."/>
            <person name="Kleber M."/>
            <person name="Mauceli E."/>
            <person name="MacCallum I."/>
        </authorList>
    </citation>
    <scope>NUCLEOTIDE SEQUENCE [LARGE SCALE GENOMIC DNA]</scope>
    <source>
        <strain evidence="4">Rob3c / Tucson 14021-0248.25</strain>
    </source>
</reference>
<gene>
    <name evidence="3" type="primary">Dsec\GM18615</name>
    <name evidence="3" type="ORF">Dsec_GM18615</name>
</gene>
<dbReference type="AlphaFoldDB" id="B4HWS8"/>
<dbReference type="OMA" id="RTHICTP"/>
<evidence type="ECO:0000313" key="4">
    <source>
        <dbReference type="Proteomes" id="UP000001292"/>
    </source>
</evidence>
<accession>B4HWS8</accession>
<dbReference type="STRING" id="7238.B4HWS8"/>
<dbReference type="Proteomes" id="UP000001292">
    <property type="component" value="Unassembled WGS sequence"/>
</dbReference>
<dbReference type="InterPro" id="IPR029058">
    <property type="entry name" value="AB_hydrolase_fold"/>
</dbReference>
<dbReference type="PANTHER" id="PTHR11005">
    <property type="entry name" value="LYSOSOMAL ACID LIPASE-RELATED"/>
    <property type="match status" value="1"/>
</dbReference>
<dbReference type="PhylomeDB" id="B4HWS8"/>
<keyword evidence="4" id="KW-1185">Reference proteome</keyword>
<keyword evidence="2" id="KW-0732">Signal</keyword>
<feature type="region of interest" description="Disordered" evidence="1">
    <location>
        <begin position="44"/>
        <end position="65"/>
    </location>
</feature>
<feature type="chain" id="PRO_5002806089" evidence="2">
    <location>
        <begin position="21"/>
        <end position="277"/>
    </location>
</feature>
<proteinExistence type="predicted"/>
<evidence type="ECO:0000313" key="3">
    <source>
        <dbReference type="EMBL" id="EDW52473.1"/>
    </source>
</evidence>
<evidence type="ECO:0000256" key="2">
    <source>
        <dbReference type="SAM" id="SignalP"/>
    </source>
</evidence>
<evidence type="ECO:0000256" key="1">
    <source>
        <dbReference type="SAM" id="MobiDB-lite"/>
    </source>
</evidence>